<name>A0A4R1HC63_9GAMM</name>
<sequence length="92" mass="10192">MKNITGNVDVARIEEAIHMLNSNVEQERIKSFVAILEAIKQDPGQESLLVQLRDAFQNLGITQGAVLTYASSIYDLIVDDPFGENEPDSDDN</sequence>
<accession>A0A4R1HC63</accession>
<evidence type="ECO:0000313" key="2">
    <source>
        <dbReference type="Proteomes" id="UP000295707"/>
    </source>
</evidence>
<dbReference type="EMBL" id="SMFX01000001">
    <property type="protein sequence ID" value="TCK17825.1"/>
    <property type="molecule type" value="Genomic_DNA"/>
</dbReference>
<gene>
    <name evidence="1" type="ORF">DFR30_1075</name>
</gene>
<dbReference type="OrthoDB" id="5765877at2"/>
<dbReference type="Proteomes" id="UP000295707">
    <property type="component" value="Unassembled WGS sequence"/>
</dbReference>
<evidence type="ECO:0000313" key="1">
    <source>
        <dbReference type="EMBL" id="TCK17825.1"/>
    </source>
</evidence>
<reference evidence="1 2" key="1">
    <citation type="submission" date="2019-03" db="EMBL/GenBank/DDBJ databases">
        <title>Genomic Encyclopedia of Type Strains, Phase IV (KMG-IV): sequencing the most valuable type-strain genomes for metagenomic binning, comparative biology and taxonomic classification.</title>
        <authorList>
            <person name="Goeker M."/>
        </authorList>
    </citation>
    <scope>NUCLEOTIDE SEQUENCE [LARGE SCALE GENOMIC DNA]</scope>
    <source>
        <strain evidence="1 2">DSM 19610</strain>
    </source>
</reference>
<dbReference type="AlphaFoldDB" id="A0A4R1HC63"/>
<comment type="caution">
    <text evidence="1">The sequence shown here is derived from an EMBL/GenBank/DDBJ whole genome shotgun (WGS) entry which is preliminary data.</text>
</comment>
<protein>
    <submittedName>
        <fullName evidence="1">Uncharacterized protein</fullName>
    </submittedName>
</protein>
<dbReference type="RefSeq" id="WP_132971673.1">
    <property type="nucleotide sequence ID" value="NZ_SMFX01000001.1"/>
</dbReference>
<keyword evidence="2" id="KW-1185">Reference proteome</keyword>
<proteinExistence type="predicted"/>
<organism evidence="1 2">
    <name type="scientific">Thiogranum longum</name>
    <dbReference type="NCBI Taxonomy" id="1537524"/>
    <lineage>
        <taxon>Bacteria</taxon>
        <taxon>Pseudomonadati</taxon>
        <taxon>Pseudomonadota</taxon>
        <taxon>Gammaproteobacteria</taxon>
        <taxon>Chromatiales</taxon>
        <taxon>Ectothiorhodospiraceae</taxon>
        <taxon>Thiogranum</taxon>
    </lineage>
</organism>